<dbReference type="SUPFAM" id="SSF50104">
    <property type="entry name" value="Translation proteins SH3-like domain"/>
    <property type="match status" value="1"/>
</dbReference>
<dbReference type="InterPro" id="IPR012340">
    <property type="entry name" value="NA-bd_OB-fold"/>
</dbReference>
<comment type="similarity">
    <text evidence="1 5">Belongs to the universal ribosomal protein uL2 family.</text>
</comment>
<dbReference type="GO" id="GO:0019843">
    <property type="term" value="F:rRNA binding"/>
    <property type="evidence" value="ECO:0007669"/>
    <property type="project" value="UniProtKB-UniRule"/>
</dbReference>
<dbReference type="FunFam" id="2.30.30.30:FF:000001">
    <property type="entry name" value="50S ribosomal protein L2"/>
    <property type="match status" value="1"/>
</dbReference>
<keyword evidence="3 5" id="KW-0687">Ribonucleoprotein</keyword>
<evidence type="ECO:0000256" key="4">
    <source>
        <dbReference type="ARBA" id="ARBA00035242"/>
    </source>
</evidence>
<dbReference type="SMART" id="SM01383">
    <property type="entry name" value="Ribosomal_L2"/>
    <property type="match status" value="1"/>
</dbReference>
<dbReference type="GO" id="GO:0016740">
    <property type="term" value="F:transferase activity"/>
    <property type="evidence" value="ECO:0007669"/>
    <property type="project" value="InterPro"/>
</dbReference>
<evidence type="ECO:0000259" key="8">
    <source>
        <dbReference type="SMART" id="SM01383"/>
    </source>
</evidence>
<accession>A0A1F6WIV0</accession>
<reference evidence="9 10" key="1">
    <citation type="journal article" date="2016" name="Nat. Commun.">
        <title>Thousands of microbial genomes shed light on interconnected biogeochemical processes in an aquifer system.</title>
        <authorList>
            <person name="Anantharaman K."/>
            <person name="Brown C.T."/>
            <person name="Hug L.A."/>
            <person name="Sharon I."/>
            <person name="Castelle C.J."/>
            <person name="Probst A.J."/>
            <person name="Thomas B.C."/>
            <person name="Singh A."/>
            <person name="Wilkins M.J."/>
            <person name="Karaoz U."/>
            <person name="Brodie E.L."/>
            <person name="Williams K.H."/>
            <person name="Hubbard S.S."/>
            <person name="Banfield J.F."/>
        </authorList>
    </citation>
    <scope>NUCLEOTIDE SEQUENCE [LARGE SCALE GENOMIC DNA]</scope>
</reference>
<dbReference type="InterPro" id="IPR002171">
    <property type="entry name" value="Ribosomal_uL2"/>
</dbReference>
<dbReference type="SMART" id="SM01382">
    <property type="entry name" value="Ribosomal_L2_C"/>
    <property type="match status" value="1"/>
</dbReference>
<dbReference type="PIRSF" id="PIRSF002158">
    <property type="entry name" value="Ribosomal_L2"/>
    <property type="match status" value="1"/>
</dbReference>
<dbReference type="PANTHER" id="PTHR13691">
    <property type="entry name" value="RIBOSOMAL PROTEIN L2"/>
    <property type="match status" value="1"/>
</dbReference>
<dbReference type="InterPro" id="IPR005880">
    <property type="entry name" value="Ribosomal_uL2_bac/org-type"/>
</dbReference>
<dbReference type="InterPro" id="IPR008991">
    <property type="entry name" value="Translation_prot_SH3-like_sf"/>
</dbReference>
<dbReference type="InterPro" id="IPR014726">
    <property type="entry name" value="Ribosomal_uL2_dom3"/>
</dbReference>
<dbReference type="Proteomes" id="UP000179880">
    <property type="component" value="Unassembled WGS sequence"/>
</dbReference>
<name>A0A1F6WIV0_9BACT</name>
<dbReference type="NCBIfam" id="TIGR01171">
    <property type="entry name" value="rplB_bact"/>
    <property type="match status" value="1"/>
</dbReference>
<dbReference type="GO" id="GO:0003735">
    <property type="term" value="F:structural constituent of ribosome"/>
    <property type="evidence" value="ECO:0007669"/>
    <property type="project" value="InterPro"/>
</dbReference>
<dbReference type="PANTHER" id="PTHR13691:SF5">
    <property type="entry name" value="LARGE RIBOSOMAL SUBUNIT PROTEIN UL2M"/>
    <property type="match status" value="1"/>
</dbReference>
<feature type="domain" description="Large ribosomal subunit protein uL2 RNA-binding" evidence="8">
    <location>
        <begin position="41"/>
        <end position="117"/>
    </location>
</feature>
<dbReference type="PROSITE" id="PS00467">
    <property type="entry name" value="RIBOSOMAL_L2"/>
    <property type="match status" value="1"/>
</dbReference>
<dbReference type="GO" id="GO:0002181">
    <property type="term" value="P:cytoplasmic translation"/>
    <property type="evidence" value="ECO:0007669"/>
    <property type="project" value="TreeGrafter"/>
</dbReference>
<keyword evidence="5" id="KW-0694">RNA-binding</keyword>
<dbReference type="FunFam" id="4.10.950.10:FF:000001">
    <property type="entry name" value="50S ribosomal protein L2"/>
    <property type="match status" value="1"/>
</dbReference>
<gene>
    <name evidence="5" type="primary">rplB</name>
    <name evidence="9" type="ORF">A3B93_00855</name>
</gene>
<keyword evidence="2 5" id="KW-0689">Ribosomal protein</keyword>
<evidence type="ECO:0000259" key="7">
    <source>
        <dbReference type="SMART" id="SM01382"/>
    </source>
</evidence>
<feature type="domain" description="Large ribosomal subunit protein uL2 C-terminal" evidence="7">
    <location>
        <begin position="123"/>
        <end position="252"/>
    </location>
</feature>
<feature type="region of interest" description="Disordered" evidence="6">
    <location>
        <begin position="217"/>
        <end position="260"/>
    </location>
</feature>
<comment type="function">
    <text evidence="5">One of the primary rRNA binding proteins. Required for association of the 30S and 50S subunits to form the 70S ribosome, for tRNA binding and peptide bond formation. It has been suggested to have peptidyltransferase activity; this is somewhat controversial. Makes several contacts with the 16S rRNA in the 70S ribosome.</text>
</comment>
<dbReference type="Gene3D" id="4.10.950.10">
    <property type="entry name" value="Ribosomal protein L2, domain 3"/>
    <property type="match status" value="1"/>
</dbReference>
<keyword evidence="5" id="KW-0699">rRNA-binding</keyword>
<dbReference type="InterPro" id="IPR022666">
    <property type="entry name" value="Ribosomal_uL2_RNA-bd_dom"/>
</dbReference>
<protein>
    <recommendedName>
        <fullName evidence="4 5">Large ribosomal subunit protein uL2</fullName>
    </recommendedName>
</protein>
<dbReference type="AlphaFoldDB" id="A0A1F6WIV0"/>
<evidence type="ECO:0000256" key="5">
    <source>
        <dbReference type="HAMAP-Rule" id="MF_01320"/>
    </source>
</evidence>
<dbReference type="Gene3D" id="2.40.50.140">
    <property type="entry name" value="Nucleic acid-binding proteins"/>
    <property type="match status" value="1"/>
</dbReference>
<evidence type="ECO:0000313" key="10">
    <source>
        <dbReference type="Proteomes" id="UP000179880"/>
    </source>
</evidence>
<comment type="subunit">
    <text evidence="5">Part of the 50S ribosomal subunit. Forms a bridge to the 30S subunit in the 70S ribosome.</text>
</comment>
<sequence>MKIYKPTTPGRRGMTGINWREVLTARKPHKSLTSGFQRAVGRNNYGRITVRHKGGGAKRLWREVDFRYNKKNIPARIESVEYDPNRTALISLALYADGERRYVLLPKNSRAGDTFIVGETAPLKPGNRLPLNSVPVGTSVYNVELKPGGGAKLGRSAGTFVQVVANEGGYTHLKLSSGEIRKVSATCYASIGQVGNEEHHLINIGKAGRSRHMGIRPTVRGSAMNPVDHPYGGGEGRQGRGTRRPKTMWGKVTGGRKTRRPKKYSNTFILSRRFT</sequence>
<proteinExistence type="inferred from homology"/>
<dbReference type="HAMAP" id="MF_01320_B">
    <property type="entry name" value="Ribosomal_uL2_B"/>
    <property type="match status" value="1"/>
</dbReference>
<dbReference type="InterPro" id="IPR022669">
    <property type="entry name" value="Ribosomal_uL2_C"/>
</dbReference>
<dbReference type="GO" id="GO:0015934">
    <property type="term" value="C:large ribosomal subunit"/>
    <property type="evidence" value="ECO:0007669"/>
    <property type="project" value="InterPro"/>
</dbReference>
<organism evidence="9 10">
    <name type="scientific">Candidatus Nomurabacteria bacterium RIFCSPHIGHO2_02_FULL_42_24</name>
    <dbReference type="NCBI Taxonomy" id="1801757"/>
    <lineage>
        <taxon>Bacteria</taxon>
        <taxon>Candidatus Nomuraibacteriota</taxon>
    </lineage>
</organism>
<dbReference type="SUPFAM" id="SSF50249">
    <property type="entry name" value="Nucleic acid-binding proteins"/>
    <property type="match status" value="1"/>
</dbReference>
<evidence type="ECO:0000256" key="2">
    <source>
        <dbReference type="ARBA" id="ARBA00022980"/>
    </source>
</evidence>
<dbReference type="InterPro" id="IPR022671">
    <property type="entry name" value="Ribosomal_uL2_CS"/>
</dbReference>
<comment type="caution">
    <text evidence="9">The sequence shown here is derived from an EMBL/GenBank/DDBJ whole genome shotgun (WGS) entry which is preliminary data.</text>
</comment>
<dbReference type="InterPro" id="IPR014722">
    <property type="entry name" value="Rib_uL2_dom2"/>
</dbReference>
<evidence type="ECO:0000256" key="6">
    <source>
        <dbReference type="SAM" id="MobiDB-lite"/>
    </source>
</evidence>
<dbReference type="Gene3D" id="2.30.30.30">
    <property type="match status" value="1"/>
</dbReference>
<evidence type="ECO:0000313" key="9">
    <source>
        <dbReference type="EMBL" id="OGI81706.1"/>
    </source>
</evidence>
<evidence type="ECO:0000256" key="3">
    <source>
        <dbReference type="ARBA" id="ARBA00023274"/>
    </source>
</evidence>
<dbReference type="Pfam" id="PF00181">
    <property type="entry name" value="Ribosomal_L2_N"/>
    <property type="match status" value="1"/>
</dbReference>
<dbReference type="EMBL" id="MFUH01000020">
    <property type="protein sequence ID" value="OGI81706.1"/>
    <property type="molecule type" value="Genomic_DNA"/>
</dbReference>
<dbReference type="Pfam" id="PF03947">
    <property type="entry name" value="Ribosomal_L2_C"/>
    <property type="match status" value="1"/>
</dbReference>
<evidence type="ECO:0000256" key="1">
    <source>
        <dbReference type="ARBA" id="ARBA00005636"/>
    </source>
</evidence>